<protein>
    <submittedName>
        <fullName evidence="8">AAA-ATPase At3g50940-like</fullName>
    </submittedName>
</protein>
<dbReference type="InterPro" id="IPR058017">
    <property type="entry name" value="At3g28540-like_C"/>
</dbReference>
<evidence type="ECO:0000256" key="2">
    <source>
        <dbReference type="ARBA" id="ARBA00007448"/>
    </source>
</evidence>
<evidence type="ECO:0000256" key="5">
    <source>
        <dbReference type="ARBA" id="ARBA00049360"/>
    </source>
</evidence>
<evidence type="ECO:0000256" key="4">
    <source>
        <dbReference type="ARBA" id="ARBA00022842"/>
    </source>
</evidence>
<keyword evidence="4" id="KW-0460">Magnesium</keyword>
<comment type="similarity">
    <text evidence="2">Belongs to the AAA ATPase family. BCS1 subfamily.</text>
</comment>
<gene>
    <name evidence="8" type="ORF">OLEA9_A082514</name>
</gene>
<evidence type="ECO:0000259" key="7">
    <source>
        <dbReference type="SMART" id="SM00382"/>
    </source>
</evidence>
<feature type="domain" description="AAA+ ATPase" evidence="7">
    <location>
        <begin position="246"/>
        <end position="389"/>
    </location>
</feature>
<dbReference type="EMBL" id="CACTIH010007349">
    <property type="protein sequence ID" value="CAA3010714.1"/>
    <property type="molecule type" value="Genomic_DNA"/>
</dbReference>
<evidence type="ECO:0000256" key="6">
    <source>
        <dbReference type="RuleBase" id="RU003651"/>
    </source>
</evidence>
<keyword evidence="3" id="KW-0378">Hydrolase</keyword>
<dbReference type="SUPFAM" id="SSF52540">
    <property type="entry name" value="P-loop containing nucleoside triphosphate hydrolases"/>
    <property type="match status" value="1"/>
</dbReference>
<dbReference type="Proteomes" id="UP000594638">
    <property type="component" value="Unassembled WGS sequence"/>
</dbReference>
<dbReference type="Gene3D" id="6.10.280.40">
    <property type="match status" value="1"/>
</dbReference>
<dbReference type="InterPro" id="IPR025753">
    <property type="entry name" value="AAA_N_dom"/>
</dbReference>
<keyword evidence="6" id="KW-0547">Nucleotide-binding</keyword>
<dbReference type="AlphaFoldDB" id="A0A8S0U0F8"/>
<dbReference type="PANTHER" id="PTHR23070">
    <property type="entry name" value="BCS1 AAA-TYPE ATPASE"/>
    <property type="match status" value="1"/>
</dbReference>
<dbReference type="InterPro" id="IPR003593">
    <property type="entry name" value="AAA+_ATPase"/>
</dbReference>
<dbReference type="OrthoDB" id="10251412at2759"/>
<evidence type="ECO:0000256" key="3">
    <source>
        <dbReference type="ARBA" id="ARBA00022801"/>
    </source>
</evidence>
<comment type="cofactor">
    <cofactor evidence="1">
        <name>Mg(2+)</name>
        <dbReference type="ChEBI" id="CHEBI:18420"/>
    </cofactor>
</comment>
<dbReference type="Pfam" id="PF14363">
    <property type="entry name" value="AAA_assoc"/>
    <property type="match status" value="1"/>
</dbReference>
<organism evidence="8 9">
    <name type="scientific">Olea europaea subsp. europaea</name>
    <dbReference type="NCBI Taxonomy" id="158383"/>
    <lineage>
        <taxon>Eukaryota</taxon>
        <taxon>Viridiplantae</taxon>
        <taxon>Streptophyta</taxon>
        <taxon>Embryophyta</taxon>
        <taxon>Tracheophyta</taxon>
        <taxon>Spermatophyta</taxon>
        <taxon>Magnoliopsida</taxon>
        <taxon>eudicotyledons</taxon>
        <taxon>Gunneridae</taxon>
        <taxon>Pentapetalae</taxon>
        <taxon>asterids</taxon>
        <taxon>lamiids</taxon>
        <taxon>Lamiales</taxon>
        <taxon>Oleaceae</taxon>
        <taxon>Oleeae</taxon>
        <taxon>Olea</taxon>
    </lineage>
</organism>
<evidence type="ECO:0000313" key="8">
    <source>
        <dbReference type="EMBL" id="CAA3010714.1"/>
    </source>
</evidence>
<comment type="catalytic activity">
    <reaction evidence="5">
        <text>ATP + H2O = ADP + phosphate + H(+)</text>
        <dbReference type="Rhea" id="RHEA:13065"/>
        <dbReference type="ChEBI" id="CHEBI:15377"/>
        <dbReference type="ChEBI" id="CHEBI:15378"/>
        <dbReference type="ChEBI" id="CHEBI:30616"/>
        <dbReference type="ChEBI" id="CHEBI:43474"/>
        <dbReference type="ChEBI" id="CHEBI:456216"/>
    </reaction>
</comment>
<dbReference type="CDD" id="cd19510">
    <property type="entry name" value="RecA-like_BCS1"/>
    <property type="match status" value="1"/>
</dbReference>
<dbReference type="Gene3D" id="3.40.50.300">
    <property type="entry name" value="P-loop containing nucleotide triphosphate hydrolases"/>
    <property type="match status" value="1"/>
</dbReference>
<keyword evidence="6" id="KW-0067">ATP-binding</keyword>
<keyword evidence="9" id="KW-1185">Reference proteome</keyword>
<accession>A0A8S0U0F8</accession>
<dbReference type="SMART" id="SM00382">
    <property type="entry name" value="AAA"/>
    <property type="match status" value="1"/>
</dbReference>
<dbReference type="Gramene" id="OE9A082514T1">
    <property type="protein sequence ID" value="OE9A082514C1"/>
    <property type="gene ID" value="OE9A082514"/>
</dbReference>
<dbReference type="Pfam" id="PF00004">
    <property type="entry name" value="AAA"/>
    <property type="match status" value="1"/>
</dbReference>
<dbReference type="InterPro" id="IPR003959">
    <property type="entry name" value="ATPase_AAA_core"/>
</dbReference>
<dbReference type="InterPro" id="IPR003960">
    <property type="entry name" value="ATPase_AAA_CS"/>
</dbReference>
<reference evidence="8 9" key="1">
    <citation type="submission" date="2019-12" db="EMBL/GenBank/DDBJ databases">
        <authorList>
            <person name="Alioto T."/>
            <person name="Alioto T."/>
            <person name="Gomez Garrido J."/>
        </authorList>
    </citation>
    <scope>NUCLEOTIDE SEQUENCE [LARGE SCALE GENOMIC DNA]</scope>
</reference>
<name>A0A8S0U0F8_OLEEU</name>
<dbReference type="GO" id="GO:0016887">
    <property type="term" value="F:ATP hydrolysis activity"/>
    <property type="evidence" value="ECO:0007669"/>
    <property type="project" value="InterPro"/>
</dbReference>
<dbReference type="GO" id="GO:0006950">
    <property type="term" value="P:response to stress"/>
    <property type="evidence" value="ECO:0007669"/>
    <property type="project" value="UniProtKB-ARBA"/>
</dbReference>
<dbReference type="InterPro" id="IPR050747">
    <property type="entry name" value="Mitochondrial_chaperone_BCS1"/>
</dbReference>
<comment type="caution">
    <text evidence="8">The sequence shown here is derived from an EMBL/GenBank/DDBJ whole genome shotgun (WGS) entry which is preliminary data.</text>
</comment>
<dbReference type="InterPro" id="IPR027417">
    <property type="entry name" value="P-loop_NTPase"/>
</dbReference>
<proteinExistence type="inferred from homology"/>
<dbReference type="Pfam" id="PF25568">
    <property type="entry name" value="AAA_lid_At3g28540"/>
    <property type="match status" value="1"/>
</dbReference>
<evidence type="ECO:0000256" key="1">
    <source>
        <dbReference type="ARBA" id="ARBA00001946"/>
    </source>
</evidence>
<sequence>MVVNFSPSPSSIFAAYASLSAFVMLLQTMLNQVIPRQVQNYIWSFIQSYLRTIPSNATIIIEERDGMSGNEVYDAAEIYLSTKIRENIDRLKISKCHKDNDFSVKFAQCQKVVDIFEGIELEWKFVYEERKKSPNVIDGDTNHYLSMSEKKYFELSFHKKHKDKVLDLYVPFVLEKANSFRAEKKIVKLHTLSCHLSSITWDSINFRHPSTFNTLAMDTKIKKDVIADLEKFLQRKEFYKKVGKAWKRGYLLYGPPGTGKSSLIAAMANYLKFDIYDLELTNIRHDSDFRKLLLRTSNRSILVIEDMDCSVELPNRNGPMCVDGLGQARPRDNHTQFSLSGLLNFMDGLWSSCGDERIVVVTTNNKDKLDPALLRPGRMDMHIHMSYLTRDGFKLLVSTYLGNQGYHERFEEIEESIESMKITPAEVAEELLKIDDLDTSLEGLVNFLQCRRIENNMTKDKEIEENEVHNVKRLASDDTDI</sequence>
<dbReference type="PROSITE" id="PS00674">
    <property type="entry name" value="AAA"/>
    <property type="match status" value="1"/>
</dbReference>
<dbReference type="GO" id="GO:0005524">
    <property type="term" value="F:ATP binding"/>
    <property type="evidence" value="ECO:0007669"/>
    <property type="project" value="UniProtKB-KW"/>
</dbReference>
<evidence type="ECO:0000313" key="9">
    <source>
        <dbReference type="Proteomes" id="UP000594638"/>
    </source>
</evidence>